<organism evidence="1 2">
    <name type="scientific">Streptomyces demainii</name>
    <dbReference type="NCBI Taxonomy" id="588122"/>
    <lineage>
        <taxon>Bacteria</taxon>
        <taxon>Bacillati</taxon>
        <taxon>Actinomycetota</taxon>
        <taxon>Actinomycetes</taxon>
        <taxon>Kitasatosporales</taxon>
        <taxon>Streptomycetaceae</taxon>
        <taxon>Streptomyces</taxon>
    </lineage>
</organism>
<comment type="caution">
    <text evidence="1">The sequence shown here is derived from an EMBL/GenBank/DDBJ whole genome shotgun (WGS) entry which is preliminary data.</text>
</comment>
<gene>
    <name evidence="1" type="ORF">JOF35_005193</name>
</gene>
<evidence type="ECO:0000313" key="2">
    <source>
        <dbReference type="Proteomes" id="UP001234880"/>
    </source>
</evidence>
<name>A0ABT9KWU2_9ACTN</name>
<dbReference type="RefSeq" id="WP_307111264.1">
    <property type="nucleotide sequence ID" value="NZ_JAURUE010000001.1"/>
</dbReference>
<evidence type="ECO:0000313" key="1">
    <source>
        <dbReference type="EMBL" id="MDP9612916.1"/>
    </source>
</evidence>
<dbReference type="Proteomes" id="UP001234880">
    <property type="component" value="Unassembled WGS sequence"/>
</dbReference>
<keyword evidence="2" id="KW-1185">Reference proteome</keyword>
<sequence>MEVIDGFGDVTGVLGGNHGTDPVGKGSAICFGHAEEVADDGHRQVVGEPGDDVGHPFIVEELGQTIGKMVGGSLDSTAQVLDMARGEHLGNEPTETQMIGRIHVDEIGIQSWRQ</sequence>
<dbReference type="EMBL" id="JAURUE010000001">
    <property type="protein sequence ID" value="MDP9612916.1"/>
    <property type="molecule type" value="Genomic_DNA"/>
</dbReference>
<protein>
    <submittedName>
        <fullName evidence="1">Uncharacterized protein</fullName>
    </submittedName>
</protein>
<reference evidence="1 2" key="1">
    <citation type="submission" date="2023-07" db="EMBL/GenBank/DDBJ databases">
        <title>Sequencing the genomes of 1000 actinobacteria strains.</title>
        <authorList>
            <person name="Klenk H.-P."/>
        </authorList>
    </citation>
    <scope>NUCLEOTIDE SEQUENCE [LARGE SCALE GENOMIC DNA]</scope>
    <source>
        <strain evidence="1 2">DSM 41600</strain>
    </source>
</reference>
<proteinExistence type="predicted"/>
<accession>A0ABT9KWU2</accession>